<gene>
    <name evidence="1" type="ORF">A9B99_21525</name>
</gene>
<evidence type="ECO:0000313" key="2">
    <source>
        <dbReference type="Proteomes" id="UP000078225"/>
    </source>
</evidence>
<dbReference type="InterPro" id="IPR029016">
    <property type="entry name" value="GAF-like_dom_sf"/>
</dbReference>
<dbReference type="Gene3D" id="3.30.450.40">
    <property type="match status" value="1"/>
</dbReference>
<dbReference type="PANTHER" id="PTHR38765">
    <property type="entry name" value="DUF484 DOMAIN-CONTAINING PROTEIN"/>
    <property type="match status" value="1"/>
</dbReference>
<name>A0A1B7L4Y1_9ENTR</name>
<dbReference type="Pfam" id="PF04340">
    <property type="entry name" value="DUF484"/>
    <property type="match status" value="1"/>
</dbReference>
<dbReference type="OrthoDB" id="7065511at2"/>
<dbReference type="AlphaFoldDB" id="A0A1B7L4Y1"/>
<evidence type="ECO:0000313" key="1">
    <source>
        <dbReference type="EMBL" id="OAT77474.1"/>
    </source>
</evidence>
<comment type="caution">
    <text evidence="1">The sequence shown here is derived from an EMBL/GenBank/DDBJ whole genome shotgun (WGS) entry which is preliminary data.</text>
</comment>
<protein>
    <recommendedName>
        <fullName evidence="3">DUF484 family protein</fullName>
    </recommendedName>
</protein>
<dbReference type="NCBIfam" id="NF008203">
    <property type="entry name" value="PRK10963.1"/>
    <property type="match status" value="1"/>
</dbReference>
<proteinExistence type="predicted"/>
<dbReference type="InterPro" id="IPR007435">
    <property type="entry name" value="DUF484"/>
</dbReference>
<dbReference type="EMBL" id="LYRP01000008">
    <property type="protein sequence ID" value="OAT77474.1"/>
    <property type="molecule type" value="Genomic_DNA"/>
</dbReference>
<dbReference type="RefSeq" id="WP_064596898.1">
    <property type="nucleotide sequence ID" value="NZ_CP134782.1"/>
</dbReference>
<accession>A0A1B7L4Y1</accession>
<keyword evidence="2" id="KW-1185">Reference proteome</keyword>
<sequence>MKNVGEQQDILPELTDEMVGDYLRRHPDFFIRNAQLVEQLCVPHPVRGAVSLVEWHMARSRNRIDNLETNMGLLVEQAMANEGLFYRLLKLQSRLASAPDFQSFLERLARWAKEMKLSSATLRLFPDKWRIGAPSCFTHLALSRQLFEPLRVQRFGDQSHYLGGLNGNELLVMLPQEKAVGSVAMSLLGEQGDLGVLVFSSRDPQHYCAGQGTQFLQELSTLLPGLLERWVERL</sequence>
<evidence type="ECO:0008006" key="3">
    <source>
        <dbReference type="Google" id="ProtNLM"/>
    </source>
</evidence>
<dbReference type="STRING" id="1691903.A9B99_21525"/>
<dbReference type="PANTHER" id="PTHR38765:SF1">
    <property type="entry name" value="DUF484 DOMAIN-CONTAINING PROTEIN"/>
    <property type="match status" value="1"/>
</dbReference>
<reference evidence="2" key="1">
    <citation type="submission" date="2016-05" db="EMBL/GenBank/DDBJ databases">
        <authorList>
            <person name="Behera P."/>
            <person name="Vaishampayan P."/>
            <person name="Singh N."/>
            <person name="Raina V."/>
            <person name="Suar M."/>
            <person name="Pattnaik A."/>
            <person name="Rastogi G."/>
        </authorList>
    </citation>
    <scope>NUCLEOTIDE SEQUENCE [LARGE SCALE GENOMIC DNA]</scope>
    <source>
        <strain evidence="2">MP23</strain>
    </source>
</reference>
<organism evidence="1 2">
    <name type="scientific">Mangrovibacter phragmitis</name>
    <dbReference type="NCBI Taxonomy" id="1691903"/>
    <lineage>
        <taxon>Bacteria</taxon>
        <taxon>Pseudomonadati</taxon>
        <taxon>Pseudomonadota</taxon>
        <taxon>Gammaproteobacteria</taxon>
        <taxon>Enterobacterales</taxon>
        <taxon>Enterobacteriaceae</taxon>
        <taxon>Mangrovibacter</taxon>
    </lineage>
</organism>
<dbReference type="Proteomes" id="UP000078225">
    <property type="component" value="Unassembled WGS sequence"/>
</dbReference>